<keyword evidence="3" id="KW-1185">Reference proteome</keyword>
<dbReference type="Gene3D" id="3.90.226.10">
    <property type="entry name" value="2-enoyl-CoA Hydratase, Chain A, domain 1"/>
    <property type="match status" value="2"/>
</dbReference>
<dbReference type="EMBL" id="BBML01000002">
    <property type="protein sequence ID" value="GAK96369.1"/>
    <property type="molecule type" value="Genomic_DNA"/>
</dbReference>
<dbReference type="InterPro" id="IPR029045">
    <property type="entry name" value="ClpP/crotonase-like_dom_sf"/>
</dbReference>
<protein>
    <recommendedName>
        <fullName evidence="1">Tail specific protease domain-containing protein</fullName>
    </recommendedName>
</protein>
<dbReference type="STRING" id="319236.BST91_08350"/>
<dbReference type="SUPFAM" id="SSF52096">
    <property type="entry name" value="ClpP/crotonase"/>
    <property type="match status" value="1"/>
</dbReference>
<name>A0A090PZU4_9FLAO</name>
<reference evidence="2" key="1">
    <citation type="journal article" date="2014" name="Genome Announc.">
        <title>Draft Genome Sequences of Marine Flavobacterium Nonlabens Strains NR17, NR24, NR27, NR32, NR33, and Ara13.</title>
        <authorList>
            <person name="Nakanishi M."/>
            <person name="Meirelles P."/>
            <person name="Suzuki R."/>
            <person name="Takatani N."/>
            <person name="Mino S."/>
            <person name="Suda W."/>
            <person name="Oshima K."/>
            <person name="Hattori M."/>
            <person name="Ohkuma M."/>
            <person name="Hosokawa M."/>
            <person name="Miyashita K."/>
            <person name="Thompson F.L."/>
            <person name="Niwa A."/>
            <person name="Sawabe T."/>
            <person name="Sawabe T."/>
        </authorList>
    </citation>
    <scope>NUCLEOTIDE SEQUENCE [LARGE SCALE GENOMIC DNA]</scope>
    <source>
        <strain evidence="2">JCM 19294</strain>
    </source>
</reference>
<dbReference type="GO" id="GO:0006508">
    <property type="term" value="P:proteolysis"/>
    <property type="evidence" value="ECO:0007669"/>
    <property type="project" value="InterPro"/>
</dbReference>
<sequence>MEPGMQFFELIPALGDKFRISFIKSDFSLFASSRAERVVNGRFVFYGIYKDKTQPYHYNAPKSDSLFYYKPLRDNIGYMRIATFSWKNNNVAVANKFIEDTFPNLEVDHLIIDLRNNGGGTDQIGKPLRKAIKKYGKQHNIYVLVNGKSGSNAEQTTHFIGELKNGTVLGDRSMGVIAYGLNYGEKITIGKDCFSFYLSDLKFNEFFEFESRGVSVDVRLKNDENWIDQTIKFIEGS</sequence>
<evidence type="ECO:0000313" key="2">
    <source>
        <dbReference type="EMBL" id="GAK96369.1"/>
    </source>
</evidence>
<dbReference type="Pfam" id="PF03572">
    <property type="entry name" value="Peptidase_S41"/>
    <property type="match status" value="1"/>
</dbReference>
<accession>A0A090PZU4</accession>
<evidence type="ECO:0000313" key="3">
    <source>
        <dbReference type="Proteomes" id="UP000029221"/>
    </source>
</evidence>
<proteinExistence type="predicted"/>
<feature type="domain" description="Tail specific protease" evidence="1">
    <location>
        <begin position="41"/>
        <end position="221"/>
    </location>
</feature>
<gene>
    <name evidence="2" type="ORF">JCM19294_1882</name>
</gene>
<evidence type="ECO:0000259" key="1">
    <source>
        <dbReference type="SMART" id="SM00245"/>
    </source>
</evidence>
<dbReference type="Proteomes" id="UP000029221">
    <property type="component" value="Unassembled WGS sequence"/>
</dbReference>
<dbReference type="AlphaFoldDB" id="A0A090PZU4"/>
<dbReference type="SMART" id="SM00245">
    <property type="entry name" value="TSPc"/>
    <property type="match status" value="1"/>
</dbReference>
<comment type="caution">
    <text evidence="2">The sequence shown here is derived from an EMBL/GenBank/DDBJ whole genome shotgun (WGS) entry which is preliminary data.</text>
</comment>
<dbReference type="eggNOG" id="COG0793">
    <property type="taxonomic scope" value="Bacteria"/>
</dbReference>
<dbReference type="InterPro" id="IPR005151">
    <property type="entry name" value="Tail-specific_protease"/>
</dbReference>
<organism evidence="2 3">
    <name type="scientific">Nonlabens tegetincola</name>
    <dbReference type="NCBI Taxonomy" id="323273"/>
    <lineage>
        <taxon>Bacteria</taxon>
        <taxon>Pseudomonadati</taxon>
        <taxon>Bacteroidota</taxon>
        <taxon>Flavobacteriia</taxon>
        <taxon>Flavobacteriales</taxon>
        <taxon>Flavobacteriaceae</taxon>
        <taxon>Nonlabens</taxon>
    </lineage>
</organism>
<dbReference type="GO" id="GO:0008236">
    <property type="term" value="F:serine-type peptidase activity"/>
    <property type="evidence" value="ECO:0007669"/>
    <property type="project" value="InterPro"/>
</dbReference>